<dbReference type="STRING" id="1465490.SAMN05444277_10688"/>
<evidence type="ECO:0000313" key="1">
    <source>
        <dbReference type="EMBL" id="SFQ17298.1"/>
    </source>
</evidence>
<accession>A0A1I5WC93</accession>
<organism evidence="1 2">
    <name type="scientific">Parafilimonas terrae</name>
    <dbReference type="NCBI Taxonomy" id="1465490"/>
    <lineage>
        <taxon>Bacteria</taxon>
        <taxon>Pseudomonadati</taxon>
        <taxon>Bacteroidota</taxon>
        <taxon>Chitinophagia</taxon>
        <taxon>Chitinophagales</taxon>
        <taxon>Chitinophagaceae</taxon>
        <taxon>Parafilimonas</taxon>
    </lineage>
</organism>
<reference evidence="1 2" key="1">
    <citation type="submission" date="2016-10" db="EMBL/GenBank/DDBJ databases">
        <authorList>
            <person name="de Groot N.N."/>
        </authorList>
    </citation>
    <scope>NUCLEOTIDE SEQUENCE [LARGE SCALE GENOMIC DNA]</scope>
    <source>
        <strain evidence="1 2">DSM 28286</strain>
    </source>
</reference>
<sequence>MIFCRYLNLCLENKLLNLSKHEFAKVKLVSLRNDIKILKQQISERWMNAFDEFNQFKKYEAEVVEVKYSHDNDAYNIQDYKNGKLKSNKKLFNNPPGNSYCEFGLNKDKLPVISIIFKSNVVAWIGFYKWNKNTTEYIEFCYSTKVPSSVQKISIHKNKKRLQSISLKERGNFPIFSELNKQEIIDRVFQYPYTFLDTKICDYVDERISKSFGIAFVPGMGEYAYEDVYSYDDKSSLSKIERFTENWPPQLIYIKPSGKSIEKLIDDLSNLLADAIINALDKEGIEEPIFNVQLNYHALDNYWPYIVMITDKEKGDALLNKTDLIFIGGTPVANEILRKIHLRSWMRCLLNLINIYK</sequence>
<dbReference type="Proteomes" id="UP000199031">
    <property type="component" value="Unassembled WGS sequence"/>
</dbReference>
<evidence type="ECO:0000313" key="2">
    <source>
        <dbReference type="Proteomes" id="UP000199031"/>
    </source>
</evidence>
<gene>
    <name evidence="1" type="ORF">SAMN05444277_10688</name>
</gene>
<keyword evidence="2" id="KW-1185">Reference proteome</keyword>
<name>A0A1I5WC93_9BACT</name>
<proteinExistence type="predicted"/>
<dbReference type="EMBL" id="FOXQ01000006">
    <property type="protein sequence ID" value="SFQ17298.1"/>
    <property type="molecule type" value="Genomic_DNA"/>
</dbReference>
<dbReference type="AlphaFoldDB" id="A0A1I5WC93"/>
<protein>
    <submittedName>
        <fullName evidence="1">Uncharacterized protein</fullName>
    </submittedName>
</protein>